<feature type="domain" description="BESS" evidence="5">
    <location>
        <begin position="230"/>
        <end position="269"/>
    </location>
</feature>
<accession>A0A9P0PHN8</accession>
<feature type="signal peptide" evidence="3">
    <location>
        <begin position="1"/>
        <end position="18"/>
    </location>
</feature>
<dbReference type="Proteomes" id="UP001152888">
    <property type="component" value="Unassembled WGS sequence"/>
</dbReference>
<evidence type="ECO:0000256" key="2">
    <source>
        <dbReference type="SAM" id="MobiDB-lite"/>
    </source>
</evidence>
<dbReference type="GO" id="GO:0006357">
    <property type="term" value="P:regulation of transcription by RNA polymerase II"/>
    <property type="evidence" value="ECO:0007669"/>
    <property type="project" value="TreeGrafter"/>
</dbReference>
<evidence type="ECO:0000256" key="3">
    <source>
        <dbReference type="SAM" id="SignalP"/>
    </source>
</evidence>
<dbReference type="PROSITE" id="PS51031">
    <property type="entry name" value="BESS"/>
    <property type="match status" value="1"/>
</dbReference>
<dbReference type="Pfam" id="PF10545">
    <property type="entry name" value="MADF_DNA_bdg"/>
    <property type="match status" value="1"/>
</dbReference>
<comment type="caution">
    <text evidence="6">The sequence shown here is derived from an EMBL/GenBank/DDBJ whole genome shotgun (WGS) entry which is preliminary data.</text>
</comment>
<dbReference type="PANTHER" id="PTHR12243">
    <property type="entry name" value="MADF DOMAIN TRANSCRIPTION FACTOR"/>
    <property type="match status" value="1"/>
</dbReference>
<dbReference type="InterPro" id="IPR004210">
    <property type="entry name" value="BESS_motif"/>
</dbReference>
<dbReference type="Pfam" id="PF02944">
    <property type="entry name" value="BESS"/>
    <property type="match status" value="1"/>
</dbReference>
<dbReference type="OrthoDB" id="6159213at2759"/>
<keyword evidence="1" id="KW-0539">Nucleus</keyword>
<dbReference type="GO" id="GO:0003677">
    <property type="term" value="F:DNA binding"/>
    <property type="evidence" value="ECO:0007669"/>
    <property type="project" value="InterPro"/>
</dbReference>
<dbReference type="PANTHER" id="PTHR12243:SF69">
    <property type="entry name" value="SI:CH73-59F11.3"/>
    <property type="match status" value="1"/>
</dbReference>
<proteinExistence type="predicted"/>
<feature type="compositionally biased region" description="Polar residues" evidence="2">
    <location>
        <begin position="134"/>
        <end position="144"/>
    </location>
</feature>
<dbReference type="GO" id="GO:0005667">
    <property type="term" value="C:transcription regulator complex"/>
    <property type="evidence" value="ECO:0007669"/>
    <property type="project" value="TreeGrafter"/>
</dbReference>
<feature type="compositionally biased region" description="Acidic residues" evidence="2">
    <location>
        <begin position="145"/>
        <end position="160"/>
    </location>
</feature>
<feature type="region of interest" description="Disordered" evidence="2">
    <location>
        <begin position="124"/>
        <end position="194"/>
    </location>
</feature>
<reference evidence="6" key="1">
    <citation type="submission" date="2022-03" db="EMBL/GenBank/DDBJ databases">
        <authorList>
            <person name="Sayadi A."/>
        </authorList>
    </citation>
    <scope>NUCLEOTIDE SEQUENCE</scope>
</reference>
<evidence type="ECO:0000259" key="5">
    <source>
        <dbReference type="PROSITE" id="PS51031"/>
    </source>
</evidence>
<dbReference type="GO" id="GO:0005634">
    <property type="term" value="C:nucleus"/>
    <property type="evidence" value="ECO:0007669"/>
    <property type="project" value="UniProtKB-SubCell"/>
</dbReference>
<comment type="subcellular location">
    <subcellularLocation>
        <location evidence="1">Nucleus</location>
    </subcellularLocation>
</comment>
<dbReference type="SMART" id="SM00595">
    <property type="entry name" value="MADF"/>
    <property type="match status" value="1"/>
</dbReference>
<evidence type="ECO:0000256" key="1">
    <source>
        <dbReference type="PROSITE-ProRule" id="PRU00371"/>
    </source>
</evidence>
<name>A0A9P0PHN8_ACAOB</name>
<dbReference type="InterPro" id="IPR006578">
    <property type="entry name" value="MADF-dom"/>
</dbReference>
<dbReference type="PROSITE" id="PS51029">
    <property type="entry name" value="MADF"/>
    <property type="match status" value="1"/>
</dbReference>
<keyword evidence="7" id="KW-1185">Reference proteome</keyword>
<dbReference type="EMBL" id="CAKOFQ010006958">
    <property type="protein sequence ID" value="CAH1984480.1"/>
    <property type="molecule type" value="Genomic_DNA"/>
</dbReference>
<organism evidence="6 7">
    <name type="scientific">Acanthoscelides obtectus</name>
    <name type="common">Bean weevil</name>
    <name type="synonym">Bruchus obtectus</name>
    <dbReference type="NCBI Taxonomy" id="200917"/>
    <lineage>
        <taxon>Eukaryota</taxon>
        <taxon>Metazoa</taxon>
        <taxon>Ecdysozoa</taxon>
        <taxon>Arthropoda</taxon>
        <taxon>Hexapoda</taxon>
        <taxon>Insecta</taxon>
        <taxon>Pterygota</taxon>
        <taxon>Neoptera</taxon>
        <taxon>Endopterygota</taxon>
        <taxon>Coleoptera</taxon>
        <taxon>Polyphaga</taxon>
        <taxon>Cucujiformia</taxon>
        <taxon>Chrysomeloidea</taxon>
        <taxon>Chrysomelidae</taxon>
        <taxon>Bruchinae</taxon>
        <taxon>Bruchini</taxon>
        <taxon>Acanthoscelides</taxon>
    </lineage>
</organism>
<gene>
    <name evidence="6" type="ORF">ACAOBT_LOCUS16113</name>
</gene>
<evidence type="ECO:0008006" key="8">
    <source>
        <dbReference type="Google" id="ProtNLM"/>
    </source>
</evidence>
<dbReference type="InterPro" id="IPR039353">
    <property type="entry name" value="TF_Adf1"/>
</dbReference>
<sequence>MGSLFYVRQFCFLTLLKAFTTSCPFFHGFDFIRRRAIWDQSHPDHRNRYVLDKLWEEVANECNNQSVKKVSEKWKNLRDYFRKELKKIPLPRSGDPGEEALKKSSWPHFKSLLFLRDQFLPRSSHSNLLDPDNDTQVSTPSTQMDENDGDYDEDEMDETQGVETQETEPDHTESVTPIQSTPKEPRTILKNRARKRSNQLDAFLEIEKKKLQYLDEKRVAADRGRALPVTDDDKLFFDSLLPHVVKIRPHRKLQFRNEIQNLVQKYAYEEYSNNQSTINVSHSVNHSPTYTSQPQTSFAHSSHLLQGFNYADQIPTTSVKPTHQKIKTVLLAPSSERRFNASTVCYWPGGYPTLPTGRKIYRFSCYQPVTQERGDDGATRDRHYYSLIQTFSNNRWNCLISLLSPFSDGLRKSFRRSTVSSANFRADDKSLSGFWRYFERGRVMLNMNSHTTIATRKLPFSIEARRLAAEDDIALLDVDNSSKVATMAGNTSTNREPNIKRATLVGSSRHCLPYPPTCKASTVL</sequence>
<evidence type="ECO:0000259" key="4">
    <source>
        <dbReference type="PROSITE" id="PS51029"/>
    </source>
</evidence>
<feature type="chain" id="PRO_5040508886" description="MADF domain-containing protein" evidence="3">
    <location>
        <begin position="19"/>
        <end position="524"/>
    </location>
</feature>
<dbReference type="AlphaFoldDB" id="A0A9P0PHN8"/>
<feature type="domain" description="MADF" evidence="4">
    <location>
        <begin position="26"/>
        <end position="120"/>
    </location>
</feature>
<protein>
    <recommendedName>
        <fullName evidence="8">MADF domain-containing protein</fullName>
    </recommendedName>
</protein>
<keyword evidence="3" id="KW-0732">Signal</keyword>
<evidence type="ECO:0000313" key="7">
    <source>
        <dbReference type="Proteomes" id="UP001152888"/>
    </source>
</evidence>
<evidence type="ECO:0000313" key="6">
    <source>
        <dbReference type="EMBL" id="CAH1984480.1"/>
    </source>
</evidence>